<dbReference type="EMBL" id="MIGC01000613">
    <property type="protein sequence ID" value="PHJ24611.1"/>
    <property type="molecule type" value="Genomic_DNA"/>
</dbReference>
<reference evidence="2 3" key="1">
    <citation type="journal article" date="2017" name="Int. J. Parasitol.">
        <title>The genome of the protozoan parasite Cystoisospora suis and a reverse vaccinology approach to identify vaccine candidates.</title>
        <authorList>
            <person name="Palmieri N."/>
            <person name="Shrestha A."/>
            <person name="Ruttkowski B."/>
            <person name="Beck T."/>
            <person name="Vogl C."/>
            <person name="Tomley F."/>
            <person name="Blake D.P."/>
            <person name="Joachim A."/>
        </authorList>
    </citation>
    <scope>NUCLEOTIDE SEQUENCE [LARGE SCALE GENOMIC DNA]</scope>
    <source>
        <strain evidence="2 3">Wien I</strain>
    </source>
</reference>
<dbReference type="AlphaFoldDB" id="A0A2C6KKP1"/>
<comment type="caution">
    <text evidence="2">The sequence shown here is derived from an EMBL/GenBank/DDBJ whole genome shotgun (WGS) entry which is preliminary data.</text>
</comment>
<proteinExistence type="predicted"/>
<feature type="signal peptide" evidence="1">
    <location>
        <begin position="1"/>
        <end position="25"/>
    </location>
</feature>
<dbReference type="SUPFAM" id="SSF74877">
    <property type="entry name" value="Major surface antigen p30, SAG1"/>
    <property type="match status" value="1"/>
</dbReference>
<gene>
    <name evidence="2" type="ORF">CSUI_001527</name>
</gene>
<name>A0A2C6KKP1_9APIC</name>
<evidence type="ECO:0000313" key="3">
    <source>
        <dbReference type="Proteomes" id="UP000221165"/>
    </source>
</evidence>
<keyword evidence="3" id="KW-1185">Reference proteome</keyword>
<evidence type="ECO:0000256" key="1">
    <source>
        <dbReference type="SAM" id="SignalP"/>
    </source>
</evidence>
<organism evidence="2 3">
    <name type="scientific">Cystoisospora suis</name>
    <dbReference type="NCBI Taxonomy" id="483139"/>
    <lineage>
        <taxon>Eukaryota</taxon>
        <taxon>Sar</taxon>
        <taxon>Alveolata</taxon>
        <taxon>Apicomplexa</taxon>
        <taxon>Conoidasida</taxon>
        <taxon>Coccidia</taxon>
        <taxon>Eucoccidiorida</taxon>
        <taxon>Eimeriorina</taxon>
        <taxon>Sarcocystidae</taxon>
        <taxon>Cystoisospora</taxon>
    </lineage>
</organism>
<dbReference type="Proteomes" id="UP000221165">
    <property type="component" value="Unassembled WGS sequence"/>
</dbReference>
<protein>
    <submittedName>
        <fullName evidence="2">Sag-related sequence</fullName>
    </submittedName>
</protein>
<dbReference type="RefSeq" id="XP_067926283.1">
    <property type="nucleotide sequence ID" value="XM_068061733.1"/>
</dbReference>
<dbReference type="InterPro" id="IPR036755">
    <property type="entry name" value="SRS_dom_sf"/>
</dbReference>
<accession>A0A2C6KKP1</accession>
<evidence type="ECO:0000313" key="2">
    <source>
        <dbReference type="EMBL" id="PHJ24611.1"/>
    </source>
</evidence>
<dbReference type="VEuPathDB" id="ToxoDB:CSUI_001527"/>
<dbReference type="Gene3D" id="2.60.40.1320">
    <property type="entry name" value="SRS domain"/>
    <property type="match status" value="2"/>
</dbReference>
<feature type="chain" id="PRO_5012022131" evidence="1">
    <location>
        <begin position="26"/>
        <end position="326"/>
    </location>
</feature>
<dbReference type="GeneID" id="94424944"/>
<keyword evidence="1" id="KW-0732">Signal</keyword>
<sequence>MRSSLFVSCAAIALALLGETGAIAASGSDQLFKVGESNPHQNLEALAPAEAALATAKQCAVGSSHDTAASVEIGEYTLQAQFQCTGSTESEFLPQNCANGSCIEKCCGEEACSSQPTIAKQLSIKSGSIKNDTQTYTISLDEMPKDRNKKMFYACKKGDRKCVVTVTMPQTPPKENECAPDKTVTLAVSNPGDKVNFVCKSGTLSPTTPSTKVREYKEQACAGDEVNLQQILPGASVTASEAPDGNVELTVPTLPEKQVQLCYVCNYQREGGNPLKASTVIVTVTARSATTTSTNSTPTTTTSTAAAAHATGVGALALVALARLVF</sequence>